<feature type="transmembrane region" description="Helical" evidence="1">
    <location>
        <begin position="216"/>
        <end position="241"/>
    </location>
</feature>
<feature type="transmembrane region" description="Helical" evidence="1">
    <location>
        <begin position="63"/>
        <end position="86"/>
    </location>
</feature>
<dbReference type="PROSITE" id="PS00888">
    <property type="entry name" value="CNMP_BINDING_1"/>
    <property type="match status" value="1"/>
</dbReference>
<dbReference type="GO" id="GO:0035725">
    <property type="term" value="P:sodium ion transmembrane transport"/>
    <property type="evidence" value="ECO:0007669"/>
    <property type="project" value="TreeGrafter"/>
</dbReference>
<gene>
    <name evidence="3" type="ORF">HW555_013146</name>
</gene>
<comment type="caution">
    <text evidence="3">The sequence shown here is derived from an EMBL/GenBank/DDBJ whole genome shotgun (WGS) entry which is preliminary data.</text>
</comment>
<feature type="transmembrane region" description="Helical" evidence="1">
    <location>
        <begin position="274"/>
        <end position="292"/>
    </location>
</feature>
<name>A0A835G423_SPOEX</name>
<dbReference type="InterPro" id="IPR014710">
    <property type="entry name" value="RmlC-like_jellyroll"/>
</dbReference>
<proteinExistence type="predicted"/>
<dbReference type="PANTHER" id="PTHR45689">
    <property type="entry name" value="I[[H]] CHANNEL, ISOFORM E"/>
    <property type="match status" value="1"/>
</dbReference>
<evidence type="ECO:0000313" key="3">
    <source>
        <dbReference type="EMBL" id="KAF9406503.1"/>
    </source>
</evidence>
<feature type="transmembrane region" description="Helical" evidence="1">
    <location>
        <begin position="98"/>
        <end position="116"/>
    </location>
</feature>
<dbReference type="CDD" id="cd00038">
    <property type="entry name" value="CAP_ED"/>
    <property type="match status" value="1"/>
</dbReference>
<keyword evidence="1" id="KW-1133">Transmembrane helix</keyword>
<dbReference type="Pfam" id="PF00027">
    <property type="entry name" value="cNMP_binding"/>
    <property type="match status" value="1"/>
</dbReference>
<dbReference type="GO" id="GO:0098855">
    <property type="term" value="C:HCN channel complex"/>
    <property type="evidence" value="ECO:0007669"/>
    <property type="project" value="TreeGrafter"/>
</dbReference>
<accession>A0A835G423</accession>
<dbReference type="Gene3D" id="2.60.120.10">
    <property type="entry name" value="Jelly Rolls"/>
    <property type="match status" value="1"/>
</dbReference>
<dbReference type="InterPro" id="IPR018490">
    <property type="entry name" value="cNMP-bd_dom_sf"/>
</dbReference>
<dbReference type="EMBL" id="JACKWZ010000582">
    <property type="protein sequence ID" value="KAF9406503.1"/>
    <property type="molecule type" value="Genomic_DNA"/>
</dbReference>
<organism evidence="3 4">
    <name type="scientific">Spodoptera exigua</name>
    <name type="common">Beet armyworm</name>
    <name type="synonym">Noctua fulgens</name>
    <dbReference type="NCBI Taxonomy" id="7107"/>
    <lineage>
        <taxon>Eukaryota</taxon>
        <taxon>Metazoa</taxon>
        <taxon>Ecdysozoa</taxon>
        <taxon>Arthropoda</taxon>
        <taxon>Hexapoda</taxon>
        <taxon>Insecta</taxon>
        <taxon>Pterygota</taxon>
        <taxon>Neoptera</taxon>
        <taxon>Endopterygota</taxon>
        <taxon>Lepidoptera</taxon>
        <taxon>Glossata</taxon>
        <taxon>Ditrysia</taxon>
        <taxon>Noctuoidea</taxon>
        <taxon>Noctuidae</taxon>
        <taxon>Amphipyrinae</taxon>
        <taxon>Spodoptera</taxon>
    </lineage>
</organism>
<dbReference type="InterPro" id="IPR000595">
    <property type="entry name" value="cNMP-bd_dom"/>
</dbReference>
<dbReference type="AlphaFoldDB" id="A0A835G423"/>
<dbReference type="PROSITE" id="PS50042">
    <property type="entry name" value="CNMP_BINDING_3"/>
    <property type="match status" value="1"/>
</dbReference>
<keyword evidence="4" id="KW-1185">Reference proteome</keyword>
<dbReference type="GO" id="GO:0003254">
    <property type="term" value="P:regulation of membrane depolarization"/>
    <property type="evidence" value="ECO:0007669"/>
    <property type="project" value="TreeGrafter"/>
</dbReference>
<dbReference type="PANTHER" id="PTHR45689:SF14">
    <property type="entry name" value="CYCLIC NUCLEOTIDE-GATED CATION CHANNEL SUBUNIT A-LIKE PROTEIN"/>
    <property type="match status" value="1"/>
</dbReference>
<dbReference type="Gene3D" id="1.10.287.630">
    <property type="entry name" value="Helix hairpin bin"/>
    <property type="match status" value="1"/>
</dbReference>
<dbReference type="Proteomes" id="UP000648187">
    <property type="component" value="Unassembled WGS sequence"/>
</dbReference>
<sequence>MLPKKTTLLGRMYRTLRKTAQLSKHHPVTYEYFRSYPAVVAERQRQLLEEEGNVIHPLSLFSLVWMSVMMMVNLMHIVVSSFRLFFILQPIDDPEIHWLDLMMVGLQLVCLIDILIKLNTGYLNKSNFYIVMNKKSIFYKQISLSHYLRRWFIVDLASSLPAVYVVTYLKASNRLQLIAHIMALLRTPKIYEVAIDLKIFLKLFTESYIVHGLVRLSVMFVLSSHWCSCLMYCPAVIVYYWSGEMPTHYNYYMRTGPGKKDLMGYDLTTRFNKAIIIALSAFFGTGFTLFRSTEPDEILIHSVIIVYAAMFMVFTLVYLIKSYLTIFGSSMRYQGLMNQVEEYMKYRQFPPSLKRRVRAFYQYRYQERYFKEESDLDCLSEELRDEIKLHTCRTLVHKVKLFEDVSASVVGTVLGCLRPEVYLSNDLVVRAGDIGDCMYFIATGTVAVYSLKGVEVCHLEDGHHFGEVALLMKDSKRIATVVAVEITQLYRLDAPDFNRFVLSNPTLYDRVEALASRRMHHTVLLDDAFRREREQHNLTEQANDPPNENTET</sequence>
<evidence type="ECO:0000259" key="2">
    <source>
        <dbReference type="PROSITE" id="PS50042"/>
    </source>
</evidence>
<dbReference type="InterPro" id="IPR018488">
    <property type="entry name" value="cNMP-bd_CS"/>
</dbReference>
<dbReference type="SMART" id="SM00100">
    <property type="entry name" value="cNMP"/>
    <property type="match status" value="1"/>
</dbReference>
<dbReference type="GO" id="GO:0005249">
    <property type="term" value="F:voltage-gated potassium channel activity"/>
    <property type="evidence" value="ECO:0007669"/>
    <property type="project" value="TreeGrafter"/>
</dbReference>
<reference evidence="3" key="1">
    <citation type="submission" date="2020-08" db="EMBL/GenBank/DDBJ databases">
        <title>Spodoptera exigua strain:BAW_Kor-Di-RS1 Genome sequencing and assembly.</title>
        <authorList>
            <person name="Kim J."/>
            <person name="Nam H.Y."/>
            <person name="Kwon M."/>
            <person name="Choi J.H."/>
            <person name="Cho S.R."/>
            <person name="Kim G.-H."/>
        </authorList>
    </citation>
    <scope>NUCLEOTIDE SEQUENCE</scope>
    <source>
        <strain evidence="3">BAW_Kor-Di-RS1</strain>
        <tissue evidence="3">Whole-body</tissue>
    </source>
</reference>
<protein>
    <recommendedName>
        <fullName evidence="2">Cyclic nucleotide-binding domain-containing protein</fullName>
    </recommendedName>
</protein>
<feature type="transmembrane region" description="Helical" evidence="1">
    <location>
        <begin position="298"/>
        <end position="320"/>
    </location>
</feature>
<evidence type="ECO:0000256" key="1">
    <source>
        <dbReference type="SAM" id="Phobius"/>
    </source>
</evidence>
<keyword evidence="1" id="KW-0812">Transmembrane</keyword>
<evidence type="ECO:0000313" key="4">
    <source>
        <dbReference type="Proteomes" id="UP000648187"/>
    </source>
</evidence>
<dbReference type="SUPFAM" id="SSF51206">
    <property type="entry name" value="cAMP-binding domain-like"/>
    <property type="match status" value="1"/>
</dbReference>
<feature type="domain" description="Cyclic nucleotide-binding" evidence="2">
    <location>
        <begin position="401"/>
        <end position="518"/>
    </location>
</feature>
<keyword evidence="1" id="KW-0472">Membrane</keyword>
<dbReference type="InterPro" id="IPR051413">
    <property type="entry name" value="K/Na_HCN_channel"/>
</dbReference>